<dbReference type="Gene3D" id="3.40.50.1980">
    <property type="entry name" value="Nitrogenase molybdenum iron protein domain"/>
    <property type="match status" value="2"/>
</dbReference>
<dbReference type="InterPro" id="IPR051313">
    <property type="entry name" value="Bact_iron-sidero_bind"/>
</dbReference>
<dbReference type="RefSeq" id="WP_225235657.1">
    <property type="nucleotide sequence ID" value="NZ_JBAPLV010000012.1"/>
</dbReference>
<dbReference type="CDD" id="cd01146">
    <property type="entry name" value="FhuD"/>
    <property type="match status" value="1"/>
</dbReference>
<gene>
    <name evidence="7" type="ORF">UXQ13_12565</name>
</gene>
<evidence type="ECO:0000256" key="4">
    <source>
        <dbReference type="ARBA" id="ARBA00022729"/>
    </source>
</evidence>
<dbReference type="PROSITE" id="PS50983">
    <property type="entry name" value="FE_B12_PBP"/>
    <property type="match status" value="1"/>
</dbReference>
<dbReference type="InterPro" id="IPR002491">
    <property type="entry name" value="ABC_transptr_periplasmic_BD"/>
</dbReference>
<sequence>MSPSPQRALVLAAASALVLAGCGASDEPAATAGSDSSSASSFPLTIEHALGETVIEEEPTRVVTWGFSDADAVLALGVVPVAMPTVTYGANADGVLPWIQDAVDEAVAGGAEPPVLLPDSAEVPFEAIAAAAPDVILATYSGLTQEEYDTLADIAPTVAYADQPWTTPWRDVVTGVGAALGREEQAAELVADTDQLIADAAAAHPELAGATVAAVSDFGGTFYVYEGADPRVEFLTDLGLQVAPSVGELSTGQSSFYYELSYEALSDLSSDVLLTYSEDQAALDTFLSSPQAQTMAQVVEGRVAPVVGADKVSAVSPPTVLSLTYSLDDTVAALSAALAA</sequence>
<keyword evidence="3" id="KW-0813">Transport</keyword>
<proteinExistence type="inferred from homology"/>
<dbReference type="Proteomes" id="UP001373496">
    <property type="component" value="Unassembled WGS sequence"/>
</dbReference>
<keyword evidence="4 5" id="KW-0732">Signal</keyword>
<feature type="domain" description="Fe/B12 periplasmic-binding" evidence="6">
    <location>
        <begin position="61"/>
        <end position="338"/>
    </location>
</feature>
<accession>A0ABU8E9J3</accession>
<dbReference type="EMBL" id="JBAPLV010000012">
    <property type="protein sequence ID" value="MEI4279300.1"/>
    <property type="molecule type" value="Genomic_DNA"/>
</dbReference>
<comment type="similarity">
    <text evidence="2">Belongs to the bacterial solute-binding protein 8 family.</text>
</comment>
<feature type="chain" id="PRO_5046434503" evidence="5">
    <location>
        <begin position="21"/>
        <end position="340"/>
    </location>
</feature>
<comment type="subcellular location">
    <subcellularLocation>
        <location evidence="1">Cell envelope</location>
    </subcellularLocation>
</comment>
<protein>
    <submittedName>
        <fullName evidence="7">Iron-siderophore ABC transporter substrate-binding protein</fullName>
    </submittedName>
</protein>
<evidence type="ECO:0000256" key="3">
    <source>
        <dbReference type="ARBA" id="ARBA00022448"/>
    </source>
</evidence>
<evidence type="ECO:0000259" key="6">
    <source>
        <dbReference type="PROSITE" id="PS50983"/>
    </source>
</evidence>
<dbReference type="SUPFAM" id="SSF53807">
    <property type="entry name" value="Helical backbone' metal receptor"/>
    <property type="match status" value="1"/>
</dbReference>
<dbReference type="Pfam" id="PF01497">
    <property type="entry name" value="Peripla_BP_2"/>
    <property type="match status" value="1"/>
</dbReference>
<feature type="signal peptide" evidence="5">
    <location>
        <begin position="1"/>
        <end position="20"/>
    </location>
</feature>
<dbReference type="PROSITE" id="PS51257">
    <property type="entry name" value="PROKAR_LIPOPROTEIN"/>
    <property type="match status" value="1"/>
</dbReference>
<evidence type="ECO:0000313" key="7">
    <source>
        <dbReference type="EMBL" id="MEI4279300.1"/>
    </source>
</evidence>
<evidence type="ECO:0000256" key="1">
    <source>
        <dbReference type="ARBA" id="ARBA00004196"/>
    </source>
</evidence>
<comment type="caution">
    <text evidence="7">The sequence shown here is derived from an EMBL/GenBank/DDBJ whole genome shotgun (WGS) entry which is preliminary data.</text>
</comment>
<organism evidence="7 8">
    <name type="scientific">Klenkia terrae</name>
    <dbReference type="NCBI Taxonomy" id="1052259"/>
    <lineage>
        <taxon>Bacteria</taxon>
        <taxon>Bacillati</taxon>
        <taxon>Actinomycetota</taxon>
        <taxon>Actinomycetes</taxon>
        <taxon>Geodermatophilales</taxon>
        <taxon>Geodermatophilaceae</taxon>
        <taxon>Klenkia</taxon>
    </lineage>
</organism>
<reference evidence="7 8" key="1">
    <citation type="submission" date="2024-03" db="EMBL/GenBank/DDBJ databases">
        <title>Draft genome sequence of Klenkia terrae.</title>
        <authorList>
            <person name="Duangmal K."/>
            <person name="Chantavorakit T."/>
        </authorList>
    </citation>
    <scope>NUCLEOTIDE SEQUENCE [LARGE SCALE GENOMIC DNA]</scope>
    <source>
        <strain evidence="7 8">JCM 17786</strain>
    </source>
</reference>
<keyword evidence="8" id="KW-1185">Reference proteome</keyword>
<evidence type="ECO:0000256" key="5">
    <source>
        <dbReference type="SAM" id="SignalP"/>
    </source>
</evidence>
<evidence type="ECO:0000313" key="8">
    <source>
        <dbReference type="Proteomes" id="UP001373496"/>
    </source>
</evidence>
<dbReference type="PANTHER" id="PTHR30532:SF24">
    <property type="entry name" value="FERRIC ENTEROBACTIN-BINDING PERIPLASMIC PROTEIN FEPB"/>
    <property type="match status" value="1"/>
</dbReference>
<dbReference type="PANTHER" id="PTHR30532">
    <property type="entry name" value="IRON III DICITRATE-BINDING PERIPLASMIC PROTEIN"/>
    <property type="match status" value="1"/>
</dbReference>
<evidence type="ECO:0000256" key="2">
    <source>
        <dbReference type="ARBA" id="ARBA00008814"/>
    </source>
</evidence>
<name>A0ABU8E9J3_9ACTN</name>